<dbReference type="InterPro" id="IPR006170">
    <property type="entry name" value="PBP/GOBP"/>
</dbReference>
<dbReference type="Pfam" id="PF01395">
    <property type="entry name" value="PBP_GOBP"/>
    <property type="match status" value="1"/>
</dbReference>
<keyword evidence="4" id="KW-1015">Disulfide bond</keyword>
<protein>
    <submittedName>
        <fullName evidence="6">Odorant binding protein 13</fullName>
    </submittedName>
</protein>
<dbReference type="PANTHER" id="PTHR11857:SF42">
    <property type="entry name" value="GENERAL ODORANT-BINDING PROTEIN 19D-RELATED"/>
    <property type="match status" value="1"/>
</dbReference>
<dbReference type="FunCoup" id="D2A1G5">
    <property type="interactions" value="81"/>
</dbReference>
<proteinExistence type="predicted"/>
<reference evidence="6 7" key="2">
    <citation type="journal article" date="2010" name="Nucleic Acids Res.">
        <title>BeetleBase in 2010: revisions to provide comprehensive genomic information for Tribolium castaneum.</title>
        <authorList>
            <person name="Kim H.S."/>
            <person name="Murphy T."/>
            <person name="Xia J."/>
            <person name="Caragea D."/>
            <person name="Park Y."/>
            <person name="Beeman R.W."/>
            <person name="Lorenzen M.D."/>
            <person name="Butcher S."/>
            <person name="Manak J.R."/>
            <person name="Brown S.J."/>
        </authorList>
    </citation>
    <scope>GENOME REANNOTATION</scope>
    <source>
        <strain evidence="6 7">Georgia GA2</strain>
    </source>
</reference>
<accession>D2A1G5</accession>
<dbReference type="STRING" id="7070.D2A1G5"/>
<evidence type="ECO:0000256" key="2">
    <source>
        <dbReference type="ARBA" id="ARBA00022525"/>
    </source>
</evidence>
<name>D2A1G5_TRICA</name>
<dbReference type="Proteomes" id="UP000007266">
    <property type="component" value="Linkage group 4"/>
</dbReference>
<dbReference type="SMART" id="SM00708">
    <property type="entry name" value="PhBP"/>
    <property type="match status" value="1"/>
</dbReference>
<dbReference type="GO" id="GO:0005549">
    <property type="term" value="F:odorant binding"/>
    <property type="evidence" value="ECO:0007669"/>
    <property type="project" value="InterPro"/>
</dbReference>
<dbReference type="eggNOG" id="ENOG502T2AN">
    <property type="taxonomic scope" value="Eukaryota"/>
</dbReference>
<dbReference type="AlphaFoldDB" id="D2A1G5"/>
<keyword evidence="7" id="KW-1185">Reference proteome</keyword>
<dbReference type="HOGENOM" id="CLU_148261_0_0_1"/>
<evidence type="ECO:0000256" key="5">
    <source>
        <dbReference type="SAM" id="SignalP"/>
    </source>
</evidence>
<dbReference type="EMBL" id="KQ971338">
    <property type="protein sequence ID" value="EFA02858.1"/>
    <property type="molecule type" value="Genomic_DNA"/>
</dbReference>
<reference evidence="6 7" key="1">
    <citation type="journal article" date="2008" name="Nature">
        <title>The genome of the model beetle and pest Tribolium castaneum.</title>
        <authorList>
            <consortium name="Tribolium Genome Sequencing Consortium"/>
            <person name="Richards S."/>
            <person name="Gibbs R.A."/>
            <person name="Weinstock G.M."/>
            <person name="Brown S.J."/>
            <person name="Denell R."/>
            <person name="Beeman R.W."/>
            <person name="Gibbs R."/>
            <person name="Beeman R.W."/>
            <person name="Brown S.J."/>
            <person name="Bucher G."/>
            <person name="Friedrich M."/>
            <person name="Grimmelikhuijzen C.J."/>
            <person name="Klingler M."/>
            <person name="Lorenzen M."/>
            <person name="Richards S."/>
            <person name="Roth S."/>
            <person name="Schroder R."/>
            <person name="Tautz D."/>
            <person name="Zdobnov E.M."/>
            <person name="Muzny D."/>
            <person name="Gibbs R.A."/>
            <person name="Weinstock G.M."/>
            <person name="Attaway T."/>
            <person name="Bell S."/>
            <person name="Buhay C.J."/>
            <person name="Chandrabose M.N."/>
            <person name="Chavez D."/>
            <person name="Clerk-Blankenburg K.P."/>
            <person name="Cree A."/>
            <person name="Dao M."/>
            <person name="Davis C."/>
            <person name="Chacko J."/>
            <person name="Dinh H."/>
            <person name="Dugan-Rocha S."/>
            <person name="Fowler G."/>
            <person name="Garner T.T."/>
            <person name="Garnes J."/>
            <person name="Gnirke A."/>
            <person name="Hawes A."/>
            <person name="Hernandez J."/>
            <person name="Hines S."/>
            <person name="Holder M."/>
            <person name="Hume J."/>
            <person name="Jhangiani S.N."/>
            <person name="Joshi V."/>
            <person name="Khan Z.M."/>
            <person name="Jackson L."/>
            <person name="Kovar C."/>
            <person name="Kowis A."/>
            <person name="Lee S."/>
            <person name="Lewis L.R."/>
            <person name="Margolis J."/>
            <person name="Morgan M."/>
            <person name="Nazareth L.V."/>
            <person name="Nguyen N."/>
            <person name="Okwuonu G."/>
            <person name="Parker D."/>
            <person name="Richards S."/>
            <person name="Ruiz S.J."/>
            <person name="Santibanez J."/>
            <person name="Savard J."/>
            <person name="Scherer S.E."/>
            <person name="Schneider B."/>
            <person name="Sodergren E."/>
            <person name="Tautz D."/>
            <person name="Vattahil S."/>
            <person name="Villasana D."/>
            <person name="White C.S."/>
            <person name="Wright R."/>
            <person name="Park Y."/>
            <person name="Beeman R.W."/>
            <person name="Lord J."/>
            <person name="Oppert B."/>
            <person name="Lorenzen M."/>
            <person name="Brown S."/>
            <person name="Wang L."/>
            <person name="Savard J."/>
            <person name="Tautz D."/>
            <person name="Richards S."/>
            <person name="Weinstock G."/>
            <person name="Gibbs R.A."/>
            <person name="Liu Y."/>
            <person name="Worley K."/>
            <person name="Weinstock G."/>
            <person name="Elsik C.G."/>
            <person name="Reese J.T."/>
            <person name="Elhaik E."/>
            <person name="Landan G."/>
            <person name="Graur D."/>
            <person name="Arensburger P."/>
            <person name="Atkinson P."/>
            <person name="Beeman R.W."/>
            <person name="Beidler J."/>
            <person name="Brown S.J."/>
            <person name="Demuth J.P."/>
            <person name="Drury D.W."/>
            <person name="Du Y.Z."/>
            <person name="Fujiwara H."/>
            <person name="Lorenzen M."/>
            <person name="Maselli V."/>
            <person name="Osanai M."/>
            <person name="Park Y."/>
            <person name="Robertson H.M."/>
            <person name="Tu Z."/>
            <person name="Wang J.J."/>
            <person name="Wang S."/>
            <person name="Richards S."/>
            <person name="Song H."/>
            <person name="Zhang L."/>
            <person name="Sodergren E."/>
            <person name="Werner D."/>
            <person name="Stanke M."/>
            <person name="Morgenstern B."/>
            <person name="Solovyev V."/>
            <person name="Kosarev P."/>
            <person name="Brown G."/>
            <person name="Chen H.C."/>
            <person name="Ermolaeva O."/>
            <person name="Hlavina W."/>
            <person name="Kapustin Y."/>
            <person name="Kiryutin B."/>
            <person name="Kitts P."/>
            <person name="Maglott D."/>
            <person name="Pruitt K."/>
            <person name="Sapojnikov V."/>
            <person name="Souvorov A."/>
            <person name="Mackey A.J."/>
            <person name="Waterhouse R.M."/>
            <person name="Wyder S."/>
            <person name="Zdobnov E.M."/>
            <person name="Zdobnov E.M."/>
            <person name="Wyder S."/>
            <person name="Kriventseva E.V."/>
            <person name="Kadowaki T."/>
            <person name="Bork P."/>
            <person name="Aranda M."/>
            <person name="Bao R."/>
            <person name="Beermann A."/>
            <person name="Berns N."/>
            <person name="Bolognesi R."/>
            <person name="Bonneton F."/>
            <person name="Bopp D."/>
            <person name="Brown S.J."/>
            <person name="Bucher G."/>
            <person name="Butts T."/>
            <person name="Chaumot A."/>
            <person name="Denell R.E."/>
            <person name="Ferrier D.E."/>
            <person name="Friedrich M."/>
            <person name="Gordon C.M."/>
            <person name="Jindra M."/>
            <person name="Klingler M."/>
            <person name="Lan Q."/>
            <person name="Lattorff H.M."/>
            <person name="Laudet V."/>
            <person name="von Levetsow C."/>
            <person name="Liu Z."/>
            <person name="Lutz R."/>
            <person name="Lynch J.A."/>
            <person name="da Fonseca R.N."/>
            <person name="Posnien N."/>
            <person name="Reuter R."/>
            <person name="Roth S."/>
            <person name="Savard J."/>
            <person name="Schinko J.B."/>
            <person name="Schmitt C."/>
            <person name="Schoppmeier M."/>
            <person name="Schroder R."/>
            <person name="Shippy T.D."/>
            <person name="Simonnet F."/>
            <person name="Marques-Souza H."/>
            <person name="Tautz D."/>
            <person name="Tomoyasu Y."/>
            <person name="Trauner J."/>
            <person name="Van der Zee M."/>
            <person name="Vervoort M."/>
            <person name="Wittkopp N."/>
            <person name="Wimmer E.A."/>
            <person name="Yang X."/>
            <person name="Jones A.K."/>
            <person name="Sattelle D.B."/>
            <person name="Ebert P.R."/>
            <person name="Nelson D."/>
            <person name="Scott J.G."/>
            <person name="Beeman R.W."/>
            <person name="Muthukrishnan S."/>
            <person name="Kramer K.J."/>
            <person name="Arakane Y."/>
            <person name="Beeman R.W."/>
            <person name="Zhu Q."/>
            <person name="Hogenkamp D."/>
            <person name="Dixit R."/>
            <person name="Oppert B."/>
            <person name="Jiang H."/>
            <person name="Zou Z."/>
            <person name="Marshall J."/>
            <person name="Elpidina E."/>
            <person name="Vinokurov K."/>
            <person name="Oppert C."/>
            <person name="Zou Z."/>
            <person name="Evans J."/>
            <person name="Lu Z."/>
            <person name="Zhao P."/>
            <person name="Sumathipala N."/>
            <person name="Altincicek B."/>
            <person name="Vilcinskas A."/>
            <person name="Williams M."/>
            <person name="Hultmark D."/>
            <person name="Hetru C."/>
            <person name="Jiang H."/>
            <person name="Grimmelikhuijzen C.J."/>
            <person name="Hauser F."/>
            <person name="Cazzamali G."/>
            <person name="Williamson M."/>
            <person name="Park Y."/>
            <person name="Li B."/>
            <person name="Tanaka Y."/>
            <person name="Predel R."/>
            <person name="Neupert S."/>
            <person name="Schachtner J."/>
            <person name="Verleyen P."/>
            <person name="Raible F."/>
            <person name="Bork P."/>
            <person name="Friedrich M."/>
            <person name="Walden K.K."/>
            <person name="Robertson H.M."/>
            <person name="Angeli S."/>
            <person name="Foret S."/>
            <person name="Bucher G."/>
            <person name="Schuetz S."/>
            <person name="Maleszka R."/>
            <person name="Wimmer E.A."/>
            <person name="Beeman R.W."/>
            <person name="Lorenzen M."/>
            <person name="Tomoyasu Y."/>
            <person name="Miller S.C."/>
            <person name="Grossmann D."/>
            <person name="Bucher G."/>
        </authorList>
    </citation>
    <scope>NUCLEOTIDE SEQUENCE [LARGE SCALE GENOMIC DNA]</scope>
    <source>
        <strain evidence="6 7">Georgia GA2</strain>
    </source>
</reference>
<feature type="chain" id="PRO_5003028659" evidence="5">
    <location>
        <begin position="18"/>
        <end position="147"/>
    </location>
</feature>
<gene>
    <name evidence="6" type="primary">TcOBP4D</name>
    <name evidence="6" type="ORF">TcasGA2_TC007742</name>
</gene>
<dbReference type="SMR" id="D2A1G5"/>
<dbReference type="InterPro" id="IPR036728">
    <property type="entry name" value="PBP_GOBP_sf"/>
</dbReference>
<feature type="signal peptide" evidence="5">
    <location>
        <begin position="1"/>
        <end position="17"/>
    </location>
</feature>
<dbReference type="PhylomeDB" id="D2A1G5"/>
<dbReference type="CDD" id="cd23992">
    <property type="entry name" value="PBP_GOBP"/>
    <property type="match status" value="1"/>
</dbReference>
<dbReference type="OMA" id="KCLRACM"/>
<keyword evidence="2" id="KW-0964">Secreted</keyword>
<evidence type="ECO:0000313" key="6">
    <source>
        <dbReference type="EMBL" id="EFA02858.1"/>
    </source>
</evidence>
<sequence length="147" mass="16642">MKFLLVFLSVAILCTFAMDESFLQQTRDRVKAIVKECVTEEKATDSDFDDIMALKIPTSHEGKCVFFCSHKKFNMQHPDGSINKEGALDTFEVVKDVDAEFHDKVITVYNHCLSTPVDPDPCVYSVNLFQCFMKEAKAAGIHELIIK</sequence>
<dbReference type="InParanoid" id="D2A1G5"/>
<evidence type="ECO:0000256" key="3">
    <source>
        <dbReference type="ARBA" id="ARBA00022729"/>
    </source>
</evidence>
<dbReference type="SUPFAM" id="SSF47565">
    <property type="entry name" value="Insect pheromone/odorant-binding proteins"/>
    <property type="match status" value="1"/>
</dbReference>
<dbReference type="Gene3D" id="1.10.238.20">
    <property type="entry name" value="Pheromone/general odorant binding protein domain"/>
    <property type="match status" value="1"/>
</dbReference>
<comment type="subcellular location">
    <subcellularLocation>
        <location evidence="1">Secreted</location>
    </subcellularLocation>
</comment>
<dbReference type="FunFam" id="1.10.238.20:FF:000006">
    <property type="entry name" value="Odorant binding protein 15"/>
    <property type="match status" value="1"/>
</dbReference>
<organism evidence="6 7">
    <name type="scientific">Tribolium castaneum</name>
    <name type="common">Red flour beetle</name>
    <dbReference type="NCBI Taxonomy" id="7070"/>
    <lineage>
        <taxon>Eukaryota</taxon>
        <taxon>Metazoa</taxon>
        <taxon>Ecdysozoa</taxon>
        <taxon>Arthropoda</taxon>
        <taxon>Hexapoda</taxon>
        <taxon>Insecta</taxon>
        <taxon>Pterygota</taxon>
        <taxon>Neoptera</taxon>
        <taxon>Endopterygota</taxon>
        <taxon>Coleoptera</taxon>
        <taxon>Polyphaga</taxon>
        <taxon>Cucujiformia</taxon>
        <taxon>Tenebrionidae</taxon>
        <taxon>Tenebrionidae incertae sedis</taxon>
        <taxon>Tribolium</taxon>
    </lineage>
</organism>
<dbReference type="GO" id="GO:0005615">
    <property type="term" value="C:extracellular space"/>
    <property type="evidence" value="ECO:0000318"/>
    <property type="project" value="GO_Central"/>
</dbReference>
<evidence type="ECO:0000256" key="4">
    <source>
        <dbReference type="ARBA" id="ARBA00023157"/>
    </source>
</evidence>
<keyword evidence="3 5" id="KW-0732">Signal</keyword>
<dbReference type="PANTHER" id="PTHR11857">
    <property type="entry name" value="ODORANT BINDING PROTEIN-RELATED"/>
    <property type="match status" value="1"/>
</dbReference>
<evidence type="ECO:0000313" key="7">
    <source>
        <dbReference type="Proteomes" id="UP000007266"/>
    </source>
</evidence>
<evidence type="ECO:0000256" key="1">
    <source>
        <dbReference type="ARBA" id="ARBA00004613"/>
    </source>
</evidence>
<dbReference type="GO" id="GO:0007608">
    <property type="term" value="P:sensory perception of smell"/>
    <property type="evidence" value="ECO:0000318"/>
    <property type="project" value="GO_Central"/>
</dbReference>